<reference evidence="1 2" key="1">
    <citation type="submission" date="2016-10" db="EMBL/GenBank/DDBJ databases">
        <authorList>
            <person name="de Groot N.N."/>
        </authorList>
    </citation>
    <scope>NUCLEOTIDE SEQUENCE [LARGE SCALE GENOMIC DNA]</scope>
    <source>
        <strain evidence="1 2">WG14</strain>
    </source>
</reference>
<gene>
    <name evidence="1" type="ORF">SAMN04488588_1696</name>
</gene>
<sequence>MKKDTKIKIISKPTTLSGSISPSPKNGNCFGC</sequence>
<evidence type="ECO:0000313" key="2">
    <source>
        <dbReference type="Proteomes" id="UP000199322"/>
    </source>
</evidence>
<name>A0A1G6P3P0_9BACT</name>
<dbReference type="Proteomes" id="UP000199322">
    <property type="component" value="Unassembled WGS sequence"/>
</dbReference>
<keyword evidence="2" id="KW-1185">Reference proteome</keyword>
<protein>
    <submittedName>
        <fullName evidence="1">Uncharacterized protein</fullName>
    </submittedName>
</protein>
<dbReference type="STRING" id="28234.SAMN04488588_1696"/>
<dbReference type="AlphaFoldDB" id="A0A1G6P3P0"/>
<proteinExistence type="predicted"/>
<organism evidence="1 2">
    <name type="scientific">Geotoga petraea</name>
    <dbReference type="NCBI Taxonomy" id="28234"/>
    <lineage>
        <taxon>Bacteria</taxon>
        <taxon>Thermotogati</taxon>
        <taxon>Thermotogota</taxon>
        <taxon>Thermotogae</taxon>
        <taxon>Petrotogales</taxon>
        <taxon>Petrotogaceae</taxon>
        <taxon>Geotoga</taxon>
    </lineage>
</organism>
<evidence type="ECO:0000313" key="1">
    <source>
        <dbReference type="EMBL" id="SDC74116.1"/>
    </source>
</evidence>
<accession>A0A1G6P3P0</accession>
<dbReference type="EMBL" id="FMYV01000007">
    <property type="protein sequence ID" value="SDC74116.1"/>
    <property type="molecule type" value="Genomic_DNA"/>
</dbReference>